<organism evidence="1">
    <name type="scientific">Nothobranchius kadleci</name>
    <name type="common">African annual killifish</name>
    <dbReference type="NCBI Taxonomy" id="1051664"/>
    <lineage>
        <taxon>Eukaryota</taxon>
        <taxon>Metazoa</taxon>
        <taxon>Chordata</taxon>
        <taxon>Craniata</taxon>
        <taxon>Vertebrata</taxon>
        <taxon>Euteleostomi</taxon>
        <taxon>Actinopterygii</taxon>
        <taxon>Neopterygii</taxon>
        <taxon>Teleostei</taxon>
        <taxon>Neoteleostei</taxon>
        <taxon>Acanthomorphata</taxon>
        <taxon>Ovalentaria</taxon>
        <taxon>Atherinomorphae</taxon>
        <taxon>Cyprinodontiformes</taxon>
        <taxon>Nothobranchiidae</taxon>
        <taxon>Nothobranchius</taxon>
    </lineage>
</organism>
<name>A0A1A8CLU5_NOTKA</name>
<reference evidence="1" key="2">
    <citation type="submission" date="2016-06" db="EMBL/GenBank/DDBJ databases">
        <title>The genome of a short-lived fish provides insights into sex chromosome evolution and the genetic control of aging.</title>
        <authorList>
            <person name="Reichwald K."/>
            <person name="Felder M."/>
            <person name="Petzold A."/>
            <person name="Koch P."/>
            <person name="Groth M."/>
            <person name="Platzer M."/>
        </authorList>
    </citation>
    <scope>NUCLEOTIDE SEQUENCE</scope>
    <source>
        <tissue evidence="1">Brain</tissue>
    </source>
</reference>
<sequence>VRHRKPPSSGCVVAAVNICGHKKRKWADLKVEAKKKRAVVVLLKDKVNLTQSFRQDISYFVHRMKQMSACHVGQFSLEQAGCRKLESSKAAGAPELHGSSSWADLTQPNLNPVQHMDLIQLLYGI</sequence>
<dbReference type="AlphaFoldDB" id="A0A1A8CLU5"/>
<reference evidence="1" key="1">
    <citation type="submission" date="2016-05" db="EMBL/GenBank/DDBJ databases">
        <authorList>
            <person name="Lavstsen T."/>
            <person name="Jespersen J.S."/>
        </authorList>
    </citation>
    <scope>NUCLEOTIDE SEQUENCE</scope>
    <source>
        <tissue evidence="1">Brain</tissue>
    </source>
</reference>
<gene>
    <name evidence="1" type="primary">CU694385.1</name>
</gene>
<proteinExistence type="predicted"/>
<accession>A0A1A8CLU5</accession>
<evidence type="ECO:0000313" key="1">
    <source>
        <dbReference type="EMBL" id="SBP79725.1"/>
    </source>
</evidence>
<protein>
    <submittedName>
        <fullName evidence="1">Uncharacterized protein</fullName>
    </submittedName>
</protein>
<feature type="non-terminal residue" evidence="1">
    <location>
        <position position="1"/>
    </location>
</feature>
<dbReference type="EMBL" id="HADZ01015784">
    <property type="protein sequence ID" value="SBP79725.1"/>
    <property type="molecule type" value="Transcribed_RNA"/>
</dbReference>
<feature type="non-terminal residue" evidence="1">
    <location>
        <position position="125"/>
    </location>
</feature>